<reference evidence="2" key="1">
    <citation type="journal article" date="2019" name="Int. J. Syst. Evol. Microbiol.">
        <title>The Global Catalogue of Microorganisms (GCM) 10K type strain sequencing project: providing services to taxonomists for standard genome sequencing and annotation.</title>
        <authorList>
            <consortium name="The Broad Institute Genomics Platform"/>
            <consortium name="The Broad Institute Genome Sequencing Center for Infectious Disease"/>
            <person name="Wu L."/>
            <person name="Ma J."/>
        </authorList>
    </citation>
    <scope>NUCLEOTIDE SEQUENCE [LARGE SCALE GENOMIC DNA]</scope>
    <source>
        <strain evidence="2">KCTC 42255</strain>
    </source>
</reference>
<organism evidence="1 2">
    <name type="scientific">Mesonia sediminis</name>
    <dbReference type="NCBI Taxonomy" id="1703946"/>
    <lineage>
        <taxon>Bacteria</taxon>
        <taxon>Pseudomonadati</taxon>
        <taxon>Bacteroidota</taxon>
        <taxon>Flavobacteriia</taxon>
        <taxon>Flavobacteriales</taxon>
        <taxon>Flavobacteriaceae</taxon>
        <taxon>Mesonia</taxon>
    </lineage>
</organism>
<dbReference type="InterPro" id="IPR020568">
    <property type="entry name" value="Ribosomal_Su5_D2-typ_SF"/>
</dbReference>
<dbReference type="InterPro" id="IPR014721">
    <property type="entry name" value="Ribsml_uS5_D2-typ_fold_subgr"/>
</dbReference>
<proteinExistence type="predicted"/>
<dbReference type="NCBIfam" id="NF040656">
    <property type="entry name" value="GHMP_GYDIA"/>
    <property type="match status" value="1"/>
</dbReference>
<gene>
    <name evidence="1" type="ORF">ACFSQ0_10430</name>
</gene>
<dbReference type="RefSeq" id="WP_379047916.1">
    <property type="nucleotide sequence ID" value="NZ_JBHULZ010000041.1"/>
</dbReference>
<dbReference type="SUPFAM" id="SSF54211">
    <property type="entry name" value="Ribosomal protein S5 domain 2-like"/>
    <property type="match status" value="1"/>
</dbReference>
<evidence type="ECO:0000313" key="1">
    <source>
        <dbReference type="EMBL" id="MFD2698409.1"/>
    </source>
</evidence>
<protein>
    <submittedName>
        <fullName evidence="1">GYDIA family GHMP kinase</fullName>
    </submittedName>
</protein>
<dbReference type="EMBL" id="JBHULZ010000041">
    <property type="protein sequence ID" value="MFD2698409.1"/>
    <property type="molecule type" value="Genomic_DNA"/>
</dbReference>
<keyword evidence="1" id="KW-0808">Transferase</keyword>
<keyword evidence="2" id="KW-1185">Reference proteome</keyword>
<dbReference type="Proteomes" id="UP001597357">
    <property type="component" value="Unassembled WGS sequence"/>
</dbReference>
<sequence length="306" mass="34983">MQQIRANGKILLSGEYGVLDGAQSLALPTQLGQIFRFEKINEPEIQWKSLFADNSLWFEVIFKLENNQLFEQITPATSETTRLKEILEYIFIRKPNLAQTGGYKITSQLEFDKDWGLGSSSTLIYALSKWAGVNAYELLENTFGGSGYDLACADASTAILYKKTNQPYIPSVQPIHFAPDFKEQLFFVYLNEKKNSREAIAHYQQLKKSQRTHLIEVQNRITQNLLTAQTLTDFEAVLEKSESVLSRVLGIKTVKEERFKDYPYSIKSLGGWGGDFVLATTRKAKDMDYFIGQGYTNYFSFEDFIK</sequence>
<comment type="caution">
    <text evidence="1">The sequence shown here is derived from an EMBL/GenBank/DDBJ whole genome shotgun (WGS) entry which is preliminary data.</text>
</comment>
<accession>A0ABW5SFI2</accession>
<dbReference type="GO" id="GO:0016301">
    <property type="term" value="F:kinase activity"/>
    <property type="evidence" value="ECO:0007669"/>
    <property type="project" value="UniProtKB-KW"/>
</dbReference>
<dbReference type="Gene3D" id="3.30.230.10">
    <property type="match status" value="1"/>
</dbReference>
<dbReference type="InterPro" id="IPR047765">
    <property type="entry name" value="GHMP_GYDIA-like"/>
</dbReference>
<keyword evidence="1" id="KW-0418">Kinase</keyword>
<evidence type="ECO:0000313" key="2">
    <source>
        <dbReference type="Proteomes" id="UP001597357"/>
    </source>
</evidence>
<name>A0ABW5SFI2_9FLAO</name>